<evidence type="ECO:0000256" key="2">
    <source>
        <dbReference type="SAM" id="SignalP"/>
    </source>
</evidence>
<keyword evidence="2" id="KW-0732">Signal</keyword>
<evidence type="ECO:0000256" key="1">
    <source>
        <dbReference type="SAM" id="MobiDB-lite"/>
    </source>
</evidence>
<feature type="signal peptide" evidence="2">
    <location>
        <begin position="1"/>
        <end position="18"/>
    </location>
</feature>
<evidence type="ECO:0000313" key="3">
    <source>
        <dbReference type="EMBL" id="WYJ89569.1"/>
    </source>
</evidence>
<feature type="chain" id="PRO_5042915090" description="Lipoprotein" evidence="2">
    <location>
        <begin position="19"/>
        <end position="164"/>
    </location>
</feature>
<keyword evidence="4" id="KW-1185">Reference proteome</keyword>
<dbReference type="AlphaFoldDB" id="A0AAQ3VT01"/>
<dbReference type="RefSeq" id="WP_339102001.1">
    <property type="nucleotide sequence ID" value="NZ_CP147247.1"/>
</dbReference>
<accession>A0AAQ3VT01</accession>
<feature type="region of interest" description="Disordered" evidence="1">
    <location>
        <begin position="24"/>
        <end position="54"/>
    </location>
</feature>
<protein>
    <recommendedName>
        <fullName evidence="5">Lipoprotein</fullName>
    </recommendedName>
</protein>
<evidence type="ECO:0008006" key="5">
    <source>
        <dbReference type="Google" id="ProtNLM"/>
    </source>
</evidence>
<name>A0AAQ3VT01_9ENTE</name>
<sequence>MKKVVLTLVTLGACLALTACGTSENKSTASSSTVESTEDSSSKEDKKMEAMEEDLSEKGVEVEFGSDHSYVWFTREKSMDYDYFNLKFVFTSNPNEIFEIRLTLKGNIDGKDKDPLYFSVSKGRIVEKSGSDTDINKLADILEELDYSDQEILEFVQWYHDNKE</sequence>
<proteinExistence type="predicted"/>
<evidence type="ECO:0000313" key="4">
    <source>
        <dbReference type="Proteomes" id="UP000195141"/>
    </source>
</evidence>
<organism evidence="3 4">
    <name type="scientific">Candidatus Enterococcus clewellii</name>
    <dbReference type="NCBI Taxonomy" id="1834193"/>
    <lineage>
        <taxon>Bacteria</taxon>
        <taxon>Bacillati</taxon>
        <taxon>Bacillota</taxon>
        <taxon>Bacilli</taxon>
        <taxon>Lactobacillales</taxon>
        <taxon>Enterococcaceae</taxon>
        <taxon>Enterococcus</taxon>
    </lineage>
</organism>
<dbReference type="EMBL" id="CP147247">
    <property type="protein sequence ID" value="WYJ89569.1"/>
    <property type="molecule type" value="Genomic_DNA"/>
</dbReference>
<gene>
    <name evidence="3" type="ORF">A5888_001291</name>
</gene>
<feature type="compositionally biased region" description="Basic and acidic residues" evidence="1">
    <location>
        <begin position="40"/>
        <end position="54"/>
    </location>
</feature>
<reference evidence="3" key="2">
    <citation type="submission" date="2024-03" db="EMBL/GenBank/DDBJ databases">
        <title>The Genome Sequence of Enterococcus sp. DIV0242b.</title>
        <authorList>
            <consortium name="The Broad Institute Genomics Platform"/>
            <consortium name="The Broad Institute Microbial Omics Core"/>
            <consortium name="The Broad Institute Genomic Center for Infectious Diseases"/>
            <person name="Earl A."/>
            <person name="Manson A."/>
            <person name="Gilmore M."/>
            <person name="Schwartman J."/>
            <person name="Shea T."/>
            <person name="Abouelleil A."/>
            <person name="Cao P."/>
            <person name="Chapman S."/>
            <person name="Cusick C."/>
            <person name="Young S."/>
            <person name="Neafsey D."/>
            <person name="Nusbaum C."/>
            <person name="Birren B."/>
        </authorList>
    </citation>
    <scope>NUCLEOTIDE SEQUENCE</scope>
    <source>
        <strain evidence="3">9E7_DIV0242</strain>
    </source>
</reference>
<dbReference type="PROSITE" id="PS51257">
    <property type="entry name" value="PROKAR_LIPOPROTEIN"/>
    <property type="match status" value="1"/>
</dbReference>
<dbReference type="Proteomes" id="UP000195141">
    <property type="component" value="Chromosome"/>
</dbReference>
<reference evidence="3" key="1">
    <citation type="submission" date="2017-05" db="EMBL/GenBank/DDBJ databases">
        <authorList>
            <consortium name="The Broad Institute Genomics Platform"/>
            <consortium name="The Broad Institute Genomic Center for Infectious Diseases"/>
            <person name="Earl A."/>
            <person name="Manson A."/>
            <person name="Schwartman J."/>
            <person name="Gilmore M."/>
            <person name="Abouelleil A."/>
            <person name="Cao P."/>
            <person name="Chapman S."/>
            <person name="Cusick C."/>
            <person name="Shea T."/>
            <person name="Young S."/>
            <person name="Neafsey D."/>
            <person name="Nusbaum C."/>
            <person name="Birren B."/>
        </authorList>
    </citation>
    <scope>NUCLEOTIDE SEQUENCE</scope>
    <source>
        <strain evidence="3">9E7_DIV0242</strain>
    </source>
</reference>